<feature type="transmembrane region" description="Helical" evidence="8">
    <location>
        <begin position="205"/>
        <end position="226"/>
    </location>
</feature>
<dbReference type="PANTHER" id="PTHR32196:SF21">
    <property type="entry name" value="ABC TRANSPORTER PERMEASE PROTEIN YPHD-RELATED"/>
    <property type="match status" value="1"/>
</dbReference>
<evidence type="ECO:0000313" key="9">
    <source>
        <dbReference type="EMBL" id="OQA55683.1"/>
    </source>
</evidence>
<evidence type="ECO:0000256" key="6">
    <source>
        <dbReference type="ARBA" id="ARBA00022989"/>
    </source>
</evidence>
<dbReference type="EMBL" id="MWBQ01000146">
    <property type="protein sequence ID" value="OQA55683.1"/>
    <property type="molecule type" value="Genomic_DNA"/>
</dbReference>
<feature type="transmembrane region" description="Helical" evidence="8">
    <location>
        <begin position="12"/>
        <end position="32"/>
    </location>
</feature>
<comment type="caution">
    <text evidence="9">The sequence shown here is derived from an EMBL/GenBank/DDBJ whole genome shotgun (WGS) entry which is preliminary data.</text>
</comment>
<dbReference type="AlphaFoldDB" id="A0A1V5SN69"/>
<reference evidence="9" key="1">
    <citation type="submission" date="2017-02" db="EMBL/GenBank/DDBJ databases">
        <title>Delving into the versatile metabolic prowess of the omnipresent phylum Bacteroidetes.</title>
        <authorList>
            <person name="Nobu M.K."/>
            <person name="Mei R."/>
            <person name="Narihiro T."/>
            <person name="Kuroda K."/>
            <person name="Liu W.-T."/>
        </authorList>
    </citation>
    <scope>NUCLEOTIDE SEQUENCE</scope>
    <source>
        <strain evidence="9">ADurb.Bin276</strain>
    </source>
</reference>
<feature type="transmembrane region" description="Helical" evidence="8">
    <location>
        <begin position="238"/>
        <end position="271"/>
    </location>
</feature>
<evidence type="ECO:0000256" key="8">
    <source>
        <dbReference type="SAM" id="Phobius"/>
    </source>
</evidence>
<keyword evidence="4" id="KW-0997">Cell inner membrane</keyword>
<gene>
    <name evidence="9" type="primary">rbsC_23</name>
    <name evidence="9" type="ORF">BWY41_01604</name>
</gene>
<evidence type="ECO:0000256" key="5">
    <source>
        <dbReference type="ARBA" id="ARBA00022692"/>
    </source>
</evidence>
<sequence>MNFLKLFAKHRVWFILLGILVVTILMSPNFLTVRNISNVLLQTSINGIIALGMTFLLISGDFDLSVGSVMALSAALAIGLQSRGILTACIIAVVLGSAIGLLNGFLVTKAKINAFIVTLGTMTMVRGIVLAYTNQRPISGTNSSFLNLSGSSWLGIPIPAFIFFAGVIVSHIILTYNSLGRNCFAIGGNREASIFSGIRVDRHRIIYFTICSFTAAIAGIVLASRLNTASPVYGQDTAIMVVAAVLLGGTSLAGGSGSVIQTLAGVMIIGVLNNSLNLMNVFSYYQGLIIGIILVVVTILDSYYAKKRKFEAQIIAKRLEFKKELNKGT</sequence>
<feature type="transmembrane region" description="Helical" evidence="8">
    <location>
        <begin position="153"/>
        <end position="174"/>
    </location>
</feature>
<dbReference type="GO" id="GO:0022857">
    <property type="term" value="F:transmembrane transporter activity"/>
    <property type="evidence" value="ECO:0007669"/>
    <property type="project" value="InterPro"/>
</dbReference>
<feature type="transmembrane region" description="Helical" evidence="8">
    <location>
        <begin position="85"/>
        <end position="106"/>
    </location>
</feature>
<dbReference type="GO" id="GO:0005886">
    <property type="term" value="C:plasma membrane"/>
    <property type="evidence" value="ECO:0007669"/>
    <property type="project" value="UniProtKB-SubCell"/>
</dbReference>
<dbReference type="InterPro" id="IPR001851">
    <property type="entry name" value="ABC_transp_permease"/>
</dbReference>
<keyword evidence="3" id="KW-1003">Cell membrane</keyword>
<keyword evidence="5 8" id="KW-0812">Transmembrane</keyword>
<feature type="transmembrane region" description="Helical" evidence="8">
    <location>
        <begin position="283"/>
        <end position="304"/>
    </location>
</feature>
<evidence type="ECO:0000256" key="7">
    <source>
        <dbReference type="ARBA" id="ARBA00023136"/>
    </source>
</evidence>
<comment type="subcellular location">
    <subcellularLocation>
        <location evidence="1">Cell membrane</location>
        <topology evidence="1">Multi-pass membrane protein</topology>
    </subcellularLocation>
</comment>
<evidence type="ECO:0000256" key="3">
    <source>
        <dbReference type="ARBA" id="ARBA00022475"/>
    </source>
</evidence>
<accession>A0A1V5SN69</accession>
<feature type="transmembrane region" description="Helical" evidence="8">
    <location>
        <begin position="112"/>
        <end position="132"/>
    </location>
</feature>
<name>A0A1V5SN69_9BACT</name>
<proteinExistence type="predicted"/>
<evidence type="ECO:0000256" key="1">
    <source>
        <dbReference type="ARBA" id="ARBA00004651"/>
    </source>
</evidence>
<feature type="transmembrane region" description="Helical" evidence="8">
    <location>
        <begin position="39"/>
        <end position="58"/>
    </location>
</feature>
<evidence type="ECO:0000256" key="2">
    <source>
        <dbReference type="ARBA" id="ARBA00022448"/>
    </source>
</evidence>
<dbReference type="PANTHER" id="PTHR32196">
    <property type="entry name" value="ABC TRANSPORTER PERMEASE PROTEIN YPHD-RELATED-RELATED"/>
    <property type="match status" value="1"/>
</dbReference>
<organism evidence="9">
    <name type="scientific">Candidatus Atribacter allofermentans</name>
    <dbReference type="NCBI Taxonomy" id="1852833"/>
    <lineage>
        <taxon>Bacteria</taxon>
        <taxon>Pseudomonadati</taxon>
        <taxon>Atribacterota</taxon>
        <taxon>Atribacteria</taxon>
        <taxon>Atribacterales</taxon>
        <taxon>Atribacteraceae</taxon>
        <taxon>Atribacter</taxon>
    </lineage>
</organism>
<protein>
    <submittedName>
        <fullName evidence="9">Ribose transport system permease protein RbsC</fullName>
    </submittedName>
</protein>
<keyword evidence="6 8" id="KW-1133">Transmembrane helix</keyword>
<dbReference type="Pfam" id="PF02653">
    <property type="entry name" value="BPD_transp_2"/>
    <property type="match status" value="1"/>
</dbReference>
<dbReference type="Proteomes" id="UP000485569">
    <property type="component" value="Unassembled WGS sequence"/>
</dbReference>
<keyword evidence="7 8" id="KW-0472">Membrane</keyword>
<keyword evidence="2" id="KW-0813">Transport</keyword>
<evidence type="ECO:0000256" key="4">
    <source>
        <dbReference type="ARBA" id="ARBA00022519"/>
    </source>
</evidence>
<dbReference type="CDD" id="cd06579">
    <property type="entry name" value="TM_PBP1_transp_AraH_like"/>
    <property type="match status" value="1"/>
</dbReference>